<dbReference type="EMBL" id="LR796196">
    <property type="protein sequence ID" value="CAB4126464.1"/>
    <property type="molecule type" value="Genomic_DNA"/>
</dbReference>
<proteinExistence type="predicted"/>
<name>A0A6J5KVM4_9CAUD</name>
<reference evidence="2" key="1">
    <citation type="submission" date="2020-04" db="EMBL/GenBank/DDBJ databases">
        <authorList>
            <person name="Chiriac C."/>
            <person name="Salcher M."/>
            <person name="Ghai R."/>
            <person name="Kavagutti S V."/>
        </authorList>
    </citation>
    <scope>NUCLEOTIDE SEQUENCE</scope>
</reference>
<evidence type="ECO:0000256" key="1">
    <source>
        <dbReference type="SAM" id="Phobius"/>
    </source>
</evidence>
<feature type="transmembrane region" description="Helical" evidence="1">
    <location>
        <begin position="6"/>
        <end position="25"/>
    </location>
</feature>
<organism evidence="2">
    <name type="scientific">uncultured Caudovirales phage</name>
    <dbReference type="NCBI Taxonomy" id="2100421"/>
    <lineage>
        <taxon>Viruses</taxon>
        <taxon>Duplodnaviria</taxon>
        <taxon>Heunggongvirae</taxon>
        <taxon>Uroviricota</taxon>
        <taxon>Caudoviricetes</taxon>
        <taxon>Peduoviridae</taxon>
        <taxon>Maltschvirus</taxon>
        <taxon>Maltschvirus maltsch</taxon>
    </lineage>
</organism>
<keyword evidence="1" id="KW-0472">Membrane</keyword>
<keyword evidence="1" id="KW-1133">Transmembrane helix</keyword>
<accession>A0A6J5KVM4</accession>
<sequence length="61" mass="7598">MEWLNNSWLVFVVALVVIAVMLWKVHDEHCGPNRNWFEEWEDWNNNRLQRWEDWDNNNLDA</sequence>
<evidence type="ECO:0000313" key="2">
    <source>
        <dbReference type="EMBL" id="CAB4126464.1"/>
    </source>
</evidence>
<keyword evidence="1" id="KW-0812">Transmembrane</keyword>
<gene>
    <name evidence="2" type="ORF">UFOVP74_18</name>
</gene>
<protein>
    <submittedName>
        <fullName evidence="2">Uncharacterized protein</fullName>
    </submittedName>
</protein>